<dbReference type="EMBL" id="CP001619">
    <property type="protein sequence ID" value="ACT92048.1"/>
    <property type="molecule type" value="Genomic_DNA"/>
</dbReference>
<accession>C6W275</accession>
<dbReference type="STRING" id="471854.Dfer_0788"/>
<dbReference type="Proteomes" id="UP000002011">
    <property type="component" value="Chromosome"/>
</dbReference>
<proteinExistence type="predicted"/>
<sequence length="107" mass="11330">MSNNQLSNIMKYILIIALTALTGVMATAQSRFKTDESIGKQLKNGTAPGLLFSKDVVVKKDTLPKPAATGGYGKQLRTNSLPGGLYKPASEAKPEASPAIPVKREGE</sequence>
<keyword evidence="3" id="KW-1185">Reference proteome</keyword>
<feature type="region of interest" description="Disordered" evidence="1">
    <location>
        <begin position="67"/>
        <end position="107"/>
    </location>
</feature>
<evidence type="ECO:0000313" key="2">
    <source>
        <dbReference type="EMBL" id="ACT92048.1"/>
    </source>
</evidence>
<name>C6W275_DYAFD</name>
<gene>
    <name evidence="2" type="ordered locus">Dfer_0788</name>
</gene>
<reference evidence="2 3" key="1">
    <citation type="journal article" date="2009" name="Stand. Genomic Sci.">
        <title>Complete genome sequence of Dyadobacter fermentans type strain (NS114).</title>
        <authorList>
            <person name="Lang E."/>
            <person name="Lapidus A."/>
            <person name="Chertkov O."/>
            <person name="Brettin T."/>
            <person name="Detter J.C."/>
            <person name="Han C."/>
            <person name="Copeland A."/>
            <person name="Glavina Del Rio T."/>
            <person name="Nolan M."/>
            <person name="Chen F."/>
            <person name="Lucas S."/>
            <person name="Tice H."/>
            <person name="Cheng J.F."/>
            <person name="Land M."/>
            <person name="Hauser L."/>
            <person name="Chang Y.J."/>
            <person name="Jeffries C.D."/>
            <person name="Kopitz M."/>
            <person name="Bruce D."/>
            <person name="Goodwin L."/>
            <person name="Pitluck S."/>
            <person name="Ovchinnikova G."/>
            <person name="Pati A."/>
            <person name="Ivanova N."/>
            <person name="Mavrommatis K."/>
            <person name="Chen A."/>
            <person name="Palaniappan K."/>
            <person name="Chain P."/>
            <person name="Bristow J."/>
            <person name="Eisen J.A."/>
            <person name="Markowitz V."/>
            <person name="Hugenholtz P."/>
            <person name="Goker M."/>
            <person name="Rohde M."/>
            <person name="Kyrpides N.C."/>
            <person name="Klenk H.P."/>
        </authorList>
    </citation>
    <scope>NUCLEOTIDE SEQUENCE [LARGE SCALE GENOMIC DNA]</scope>
    <source>
        <strain evidence="3">ATCC 700827 / DSM 18053 / CIP 107007 / KCTC 52180 / NS114</strain>
    </source>
</reference>
<dbReference type="HOGENOM" id="CLU_2205885_0_0_10"/>
<feature type="compositionally biased region" description="Low complexity" evidence="1">
    <location>
        <begin position="87"/>
        <end position="101"/>
    </location>
</feature>
<dbReference type="AlphaFoldDB" id="C6W275"/>
<evidence type="ECO:0000256" key="1">
    <source>
        <dbReference type="SAM" id="MobiDB-lite"/>
    </source>
</evidence>
<organism evidence="2 3">
    <name type="scientific">Dyadobacter fermentans (strain ATCC 700827 / DSM 18053 / CIP 107007 / KCTC 52180 / NS114)</name>
    <dbReference type="NCBI Taxonomy" id="471854"/>
    <lineage>
        <taxon>Bacteria</taxon>
        <taxon>Pseudomonadati</taxon>
        <taxon>Bacteroidota</taxon>
        <taxon>Cytophagia</taxon>
        <taxon>Cytophagales</taxon>
        <taxon>Spirosomataceae</taxon>
        <taxon>Dyadobacter</taxon>
    </lineage>
</organism>
<protein>
    <submittedName>
        <fullName evidence="2">Uncharacterized protein</fullName>
    </submittedName>
</protein>
<evidence type="ECO:0000313" key="3">
    <source>
        <dbReference type="Proteomes" id="UP000002011"/>
    </source>
</evidence>
<dbReference type="OrthoDB" id="965669at2"/>
<dbReference type="KEGG" id="dfe:Dfer_0788"/>